<comment type="subcellular location">
    <subcellularLocation>
        <location evidence="1">Nucleus</location>
    </subcellularLocation>
</comment>
<dbReference type="STRING" id="675824.A0A1E3QBA6"/>
<gene>
    <name evidence="8" type="ORF">LIPSTDRAFT_69109</name>
</gene>
<keyword evidence="4" id="KW-0804">Transcription</keyword>
<feature type="region of interest" description="Disordered" evidence="7">
    <location>
        <begin position="230"/>
        <end position="261"/>
    </location>
</feature>
<dbReference type="Pfam" id="PF08598">
    <property type="entry name" value="Sds3"/>
    <property type="match status" value="1"/>
</dbReference>
<evidence type="ECO:0000313" key="9">
    <source>
        <dbReference type="Proteomes" id="UP000094385"/>
    </source>
</evidence>
<evidence type="ECO:0000256" key="3">
    <source>
        <dbReference type="ARBA" id="ARBA00023015"/>
    </source>
</evidence>
<keyword evidence="6" id="KW-0175">Coiled coil</keyword>
<dbReference type="AlphaFoldDB" id="A0A1E3QBA6"/>
<organism evidence="8 9">
    <name type="scientific">Lipomyces starkeyi NRRL Y-11557</name>
    <dbReference type="NCBI Taxonomy" id="675824"/>
    <lineage>
        <taxon>Eukaryota</taxon>
        <taxon>Fungi</taxon>
        <taxon>Dikarya</taxon>
        <taxon>Ascomycota</taxon>
        <taxon>Saccharomycotina</taxon>
        <taxon>Lipomycetes</taxon>
        <taxon>Lipomycetales</taxon>
        <taxon>Lipomycetaceae</taxon>
        <taxon>Lipomyces</taxon>
    </lineage>
</organism>
<evidence type="ECO:0000256" key="6">
    <source>
        <dbReference type="SAM" id="Coils"/>
    </source>
</evidence>
<dbReference type="PANTHER" id="PTHR21964">
    <property type="entry name" value="BREAST CANCER METASTASIS-SUPPRESSOR 1"/>
    <property type="match status" value="1"/>
</dbReference>
<sequence>MEAPSPTSTPSPPPTHTHQHTTTSKRDKRRHNLTDRYTYLTSAFASQKDAIYRDTLSDLQSRLAALHAGTDPVFLDRVTDLEEERDADLVTLYLNEGFLIARADREHECDVAAAEEEYAVKAKSVREQLLARLESQRRKLREDRELLDIANDHSLLLSVSGYQTPGSPSSGGSGMLGSVGERRKNLRRRGEIVQSAVVENGAKKRKRGGRVGERDEIAAFWSDREALPFGHHRDDGISGGTVTNSGRHREKPFGGMTGLKTEEANEDLAILRRKKKKK</sequence>
<keyword evidence="2" id="KW-0678">Repressor</keyword>
<keyword evidence="3" id="KW-0805">Transcription regulation</keyword>
<name>A0A1E3QBA6_LIPST</name>
<keyword evidence="9" id="KW-1185">Reference proteome</keyword>
<feature type="coiled-coil region" evidence="6">
    <location>
        <begin position="119"/>
        <end position="150"/>
    </location>
</feature>
<dbReference type="Proteomes" id="UP000094385">
    <property type="component" value="Unassembled WGS sequence"/>
</dbReference>
<dbReference type="GO" id="GO:0005654">
    <property type="term" value="C:nucleoplasm"/>
    <property type="evidence" value="ECO:0007669"/>
    <property type="project" value="UniProtKB-ARBA"/>
</dbReference>
<keyword evidence="5" id="KW-0539">Nucleus</keyword>
<evidence type="ECO:0000256" key="5">
    <source>
        <dbReference type="ARBA" id="ARBA00023242"/>
    </source>
</evidence>
<feature type="region of interest" description="Disordered" evidence="7">
    <location>
        <begin position="1"/>
        <end position="32"/>
    </location>
</feature>
<evidence type="ECO:0000256" key="4">
    <source>
        <dbReference type="ARBA" id="ARBA00023163"/>
    </source>
</evidence>
<dbReference type="InterPro" id="IPR013907">
    <property type="entry name" value="Sds3"/>
</dbReference>
<dbReference type="GO" id="GO:0010468">
    <property type="term" value="P:regulation of gene expression"/>
    <property type="evidence" value="ECO:0007669"/>
    <property type="project" value="UniProtKB-ARBA"/>
</dbReference>
<evidence type="ECO:0000256" key="7">
    <source>
        <dbReference type="SAM" id="MobiDB-lite"/>
    </source>
</evidence>
<protein>
    <submittedName>
        <fullName evidence="8">Uncharacterized protein</fullName>
    </submittedName>
</protein>
<dbReference type="SMART" id="SM01401">
    <property type="entry name" value="Sds3"/>
    <property type="match status" value="1"/>
</dbReference>
<dbReference type="EMBL" id="KV454291">
    <property type="protein sequence ID" value="ODQ74965.1"/>
    <property type="molecule type" value="Genomic_DNA"/>
</dbReference>
<proteinExistence type="predicted"/>
<evidence type="ECO:0000256" key="2">
    <source>
        <dbReference type="ARBA" id="ARBA00022491"/>
    </source>
</evidence>
<evidence type="ECO:0000256" key="1">
    <source>
        <dbReference type="ARBA" id="ARBA00004123"/>
    </source>
</evidence>
<reference evidence="8 9" key="1">
    <citation type="journal article" date="2016" name="Proc. Natl. Acad. Sci. U.S.A.">
        <title>Comparative genomics of biotechnologically important yeasts.</title>
        <authorList>
            <person name="Riley R."/>
            <person name="Haridas S."/>
            <person name="Wolfe K.H."/>
            <person name="Lopes M.R."/>
            <person name="Hittinger C.T."/>
            <person name="Goeker M."/>
            <person name="Salamov A.A."/>
            <person name="Wisecaver J.H."/>
            <person name="Long T.M."/>
            <person name="Calvey C.H."/>
            <person name="Aerts A.L."/>
            <person name="Barry K.W."/>
            <person name="Choi C."/>
            <person name="Clum A."/>
            <person name="Coughlan A.Y."/>
            <person name="Deshpande S."/>
            <person name="Douglass A.P."/>
            <person name="Hanson S.J."/>
            <person name="Klenk H.-P."/>
            <person name="LaButti K.M."/>
            <person name="Lapidus A."/>
            <person name="Lindquist E.A."/>
            <person name="Lipzen A.M."/>
            <person name="Meier-Kolthoff J.P."/>
            <person name="Ohm R.A."/>
            <person name="Otillar R.P."/>
            <person name="Pangilinan J.L."/>
            <person name="Peng Y."/>
            <person name="Rokas A."/>
            <person name="Rosa C.A."/>
            <person name="Scheuner C."/>
            <person name="Sibirny A.A."/>
            <person name="Slot J.C."/>
            <person name="Stielow J.B."/>
            <person name="Sun H."/>
            <person name="Kurtzman C.P."/>
            <person name="Blackwell M."/>
            <person name="Grigoriev I.V."/>
            <person name="Jeffries T.W."/>
        </authorList>
    </citation>
    <scope>NUCLEOTIDE SEQUENCE [LARGE SCALE GENOMIC DNA]</scope>
    <source>
        <strain evidence="8 9">NRRL Y-11557</strain>
    </source>
</reference>
<dbReference type="OrthoDB" id="70376at2759"/>
<accession>A0A1E3QBA6</accession>
<evidence type="ECO:0000313" key="8">
    <source>
        <dbReference type="EMBL" id="ODQ74965.1"/>
    </source>
</evidence>